<organism evidence="3 4">
    <name type="scientific">Chrysophaeum taylorii</name>
    <dbReference type="NCBI Taxonomy" id="2483200"/>
    <lineage>
        <taxon>Eukaryota</taxon>
        <taxon>Sar</taxon>
        <taxon>Stramenopiles</taxon>
        <taxon>Ochrophyta</taxon>
        <taxon>Pelagophyceae</taxon>
        <taxon>Pelagomonadales</taxon>
        <taxon>Pelagomonadaceae</taxon>
        <taxon>Chrysophaeum</taxon>
    </lineage>
</organism>
<feature type="domain" description="Pyridoxamine 5'-phosphate oxidase Alr4036 family FMN-binding" evidence="2">
    <location>
        <begin position="2"/>
        <end position="89"/>
    </location>
</feature>
<dbReference type="PANTHER" id="PTHR28243:SF1">
    <property type="entry name" value="PYRIDOXAMINE 5'-PHOSPHATE OXIDASE ALR4036 FAMILY FMN-BINDING DOMAIN-CONTAINING PROTEIN"/>
    <property type="match status" value="1"/>
</dbReference>
<dbReference type="GO" id="GO:0010181">
    <property type="term" value="F:FMN binding"/>
    <property type="evidence" value="ECO:0007669"/>
    <property type="project" value="InterPro"/>
</dbReference>
<evidence type="ECO:0000313" key="4">
    <source>
        <dbReference type="Proteomes" id="UP001230188"/>
    </source>
</evidence>
<dbReference type="Proteomes" id="UP001230188">
    <property type="component" value="Unassembled WGS sequence"/>
</dbReference>
<dbReference type="AlphaFoldDB" id="A0AAD7XK97"/>
<feature type="region of interest" description="Disordered" evidence="1">
    <location>
        <begin position="124"/>
        <end position="146"/>
    </location>
</feature>
<comment type="caution">
    <text evidence="3">The sequence shown here is derived from an EMBL/GenBank/DDBJ whole genome shotgun (WGS) entry which is preliminary data.</text>
</comment>
<accession>A0AAD7XK97</accession>
<protein>
    <recommendedName>
        <fullName evidence="2">Pyridoxamine 5'-phosphate oxidase Alr4036 family FMN-binding domain-containing protein</fullName>
    </recommendedName>
</protein>
<name>A0AAD7XK97_9STRA</name>
<dbReference type="EMBL" id="JAQMWT010000432">
    <property type="protein sequence ID" value="KAJ8601441.1"/>
    <property type="molecule type" value="Genomic_DNA"/>
</dbReference>
<dbReference type="InterPro" id="IPR012349">
    <property type="entry name" value="Split_barrel_FMN-bd"/>
</dbReference>
<dbReference type="SUPFAM" id="SSF50475">
    <property type="entry name" value="FMN-binding split barrel"/>
    <property type="match status" value="1"/>
</dbReference>
<evidence type="ECO:0000313" key="3">
    <source>
        <dbReference type="EMBL" id="KAJ8601441.1"/>
    </source>
</evidence>
<dbReference type="PANTHER" id="PTHR28243">
    <property type="entry name" value="AGL049CP"/>
    <property type="match status" value="1"/>
</dbReference>
<keyword evidence="4" id="KW-1185">Reference proteome</keyword>
<evidence type="ECO:0000259" key="2">
    <source>
        <dbReference type="Pfam" id="PF12766"/>
    </source>
</evidence>
<dbReference type="Pfam" id="PF12766">
    <property type="entry name" value="Pyridox_oxase_2"/>
    <property type="match status" value="1"/>
</dbReference>
<dbReference type="Gene3D" id="2.30.110.10">
    <property type="entry name" value="Electron Transport, Fmn-binding Protein, Chain A"/>
    <property type="match status" value="1"/>
</dbReference>
<proteinExistence type="predicted"/>
<dbReference type="InterPro" id="IPR024624">
    <property type="entry name" value="Pyridox_Oxase_Alr4036_FMN-bd"/>
</dbReference>
<gene>
    <name evidence="3" type="ORF">CTAYLR_005933</name>
</gene>
<evidence type="ECO:0000256" key="1">
    <source>
        <dbReference type="SAM" id="MobiDB-lite"/>
    </source>
</evidence>
<reference evidence="3" key="1">
    <citation type="submission" date="2023-01" db="EMBL/GenBank/DDBJ databases">
        <title>Metagenome sequencing of chrysophaentin producing Chrysophaeum taylorii.</title>
        <authorList>
            <person name="Davison J."/>
            <person name="Bewley C."/>
        </authorList>
    </citation>
    <scope>NUCLEOTIDE SEQUENCE</scope>
    <source>
        <strain evidence="3">NIES-1699</strain>
    </source>
</reference>
<sequence length="192" mass="22448">MTLWRERIKTSIAKSRDMKGGNYVQLATCDHDGEPRVRTVVFRGFAPNGAMKMITDKRSAKVSESTRCELCWWFPRSSEQYRISGTLHYVGDDETNAERRTQRQEMWGKLSDKAREQFYWEHVPRTPYNQSPEKPPAGGRDSETGEILEPPPPIFLLVLLEPLVCDYLRLEDNFRQIDRLADREWVSERVNP</sequence>